<dbReference type="CDD" id="cd00303">
    <property type="entry name" value="retropepsin_like"/>
    <property type="match status" value="1"/>
</dbReference>
<dbReference type="OrthoDB" id="1750432at2759"/>
<dbReference type="Gene3D" id="2.40.70.10">
    <property type="entry name" value="Acid Proteases"/>
    <property type="match status" value="1"/>
</dbReference>
<dbReference type="Pfam" id="PF08284">
    <property type="entry name" value="RVP_2"/>
    <property type="match status" value="1"/>
</dbReference>
<dbReference type="Proteomes" id="UP000092154">
    <property type="component" value="Unassembled WGS sequence"/>
</dbReference>
<evidence type="ECO:0008006" key="3">
    <source>
        <dbReference type="Google" id="ProtNLM"/>
    </source>
</evidence>
<name>A0A1B7MHZ4_9AGAM</name>
<dbReference type="InParanoid" id="A0A1B7MHZ4"/>
<proteinExistence type="predicted"/>
<gene>
    <name evidence="1" type="ORF">K503DRAFT_794800</name>
</gene>
<keyword evidence="2" id="KW-1185">Reference proteome</keyword>
<dbReference type="AlphaFoldDB" id="A0A1B7MHZ4"/>
<organism evidence="1 2">
    <name type="scientific">Rhizopogon vinicolor AM-OR11-026</name>
    <dbReference type="NCBI Taxonomy" id="1314800"/>
    <lineage>
        <taxon>Eukaryota</taxon>
        <taxon>Fungi</taxon>
        <taxon>Dikarya</taxon>
        <taxon>Basidiomycota</taxon>
        <taxon>Agaricomycotina</taxon>
        <taxon>Agaricomycetes</taxon>
        <taxon>Agaricomycetidae</taxon>
        <taxon>Boletales</taxon>
        <taxon>Suillineae</taxon>
        <taxon>Rhizopogonaceae</taxon>
        <taxon>Rhizopogon</taxon>
    </lineage>
</organism>
<accession>A0A1B7MHZ4</accession>
<evidence type="ECO:0000313" key="2">
    <source>
        <dbReference type="Proteomes" id="UP000092154"/>
    </source>
</evidence>
<reference evidence="1 2" key="1">
    <citation type="submission" date="2016-06" db="EMBL/GenBank/DDBJ databases">
        <title>Comparative genomics of the ectomycorrhizal sister species Rhizopogon vinicolor and Rhizopogon vesiculosus (Basidiomycota: Boletales) reveals a divergence of the mating type B locus.</title>
        <authorList>
            <consortium name="DOE Joint Genome Institute"/>
            <person name="Mujic A.B."/>
            <person name="Kuo A."/>
            <person name="Tritt A."/>
            <person name="Lipzen A."/>
            <person name="Chen C."/>
            <person name="Johnson J."/>
            <person name="Sharma A."/>
            <person name="Barry K."/>
            <person name="Grigoriev I.V."/>
            <person name="Spatafora J.W."/>
        </authorList>
    </citation>
    <scope>NUCLEOTIDE SEQUENCE [LARGE SCALE GENOMIC DNA]</scope>
    <source>
        <strain evidence="1 2">AM-OR11-026</strain>
    </source>
</reference>
<sequence>MRTKDFTRKVPVSIIIDVKVNGQTLRALLDTGSMDDFISTTAVDQLKLQTEVLAKPLPLQLAVHGSRSKINCCVSVDFDYQDIRCKRRLDVANLDNYDMILGTPFIYQHKVMIGMNPSRVAVGSPEPVPIEGDVVVVVSAAATDLLQDQLEQLRDELKAEAADLCTDTAKTDLPPLRAVNHTIPLIDEDETYSWRPSKCPEAMKPLWTAKKQSYLKTGRWPATYTNGGG</sequence>
<dbReference type="EMBL" id="KV449072">
    <property type="protein sequence ID" value="OAX32231.1"/>
    <property type="molecule type" value="Genomic_DNA"/>
</dbReference>
<dbReference type="SUPFAM" id="SSF50630">
    <property type="entry name" value="Acid proteases"/>
    <property type="match status" value="1"/>
</dbReference>
<dbReference type="InterPro" id="IPR021109">
    <property type="entry name" value="Peptidase_aspartic_dom_sf"/>
</dbReference>
<protein>
    <recommendedName>
        <fullName evidence="3">Peptidase A2 domain-containing protein</fullName>
    </recommendedName>
</protein>
<dbReference type="STRING" id="1314800.A0A1B7MHZ4"/>
<evidence type="ECO:0000313" key="1">
    <source>
        <dbReference type="EMBL" id="OAX32231.1"/>
    </source>
</evidence>